<dbReference type="STRING" id="392333.SAMN05660860_01483"/>
<dbReference type="AlphaFoldDB" id="A0A1G9P589"/>
<feature type="transmembrane region" description="Helical" evidence="7">
    <location>
        <begin position="170"/>
        <end position="188"/>
    </location>
</feature>
<organism evidence="9 10">
    <name type="scientific">Geoalkalibacter ferrihydriticus</name>
    <dbReference type="NCBI Taxonomy" id="392333"/>
    <lineage>
        <taxon>Bacteria</taxon>
        <taxon>Pseudomonadati</taxon>
        <taxon>Thermodesulfobacteriota</taxon>
        <taxon>Desulfuromonadia</taxon>
        <taxon>Desulfuromonadales</taxon>
        <taxon>Geoalkalibacteraceae</taxon>
        <taxon>Geoalkalibacter</taxon>
    </lineage>
</organism>
<evidence type="ECO:0000256" key="6">
    <source>
        <dbReference type="ARBA" id="ARBA00023136"/>
    </source>
</evidence>
<dbReference type="GO" id="GO:0016020">
    <property type="term" value="C:membrane"/>
    <property type="evidence" value="ECO:0007669"/>
    <property type="project" value="UniProtKB-SubCell"/>
</dbReference>
<feature type="domain" description="Peptidase S54 rhomboid" evidence="8">
    <location>
        <begin position="74"/>
        <end position="207"/>
    </location>
</feature>
<dbReference type="RefSeq" id="WP_235264050.1">
    <property type="nucleotide sequence ID" value="NZ_FNGU01000003.1"/>
</dbReference>
<dbReference type="GO" id="GO:0006508">
    <property type="term" value="P:proteolysis"/>
    <property type="evidence" value="ECO:0007669"/>
    <property type="project" value="UniProtKB-KW"/>
</dbReference>
<feature type="transmembrane region" description="Helical" evidence="7">
    <location>
        <begin position="194"/>
        <end position="211"/>
    </location>
</feature>
<proteinExistence type="inferred from homology"/>
<evidence type="ECO:0000256" key="7">
    <source>
        <dbReference type="SAM" id="Phobius"/>
    </source>
</evidence>
<keyword evidence="9" id="KW-0645">Protease</keyword>
<evidence type="ECO:0000256" key="1">
    <source>
        <dbReference type="ARBA" id="ARBA00004141"/>
    </source>
</evidence>
<feature type="transmembrane region" description="Helical" evidence="7">
    <location>
        <begin position="80"/>
        <end position="103"/>
    </location>
</feature>
<dbReference type="InterPro" id="IPR022764">
    <property type="entry name" value="Peptidase_S54_rhomboid_dom"/>
</dbReference>
<evidence type="ECO:0000256" key="4">
    <source>
        <dbReference type="ARBA" id="ARBA00022801"/>
    </source>
</evidence>
<keyword evidence="3 7" id="KW-0812">Transmembrane</keyword>
<evidence type="ECO:0000256" key="5">
    <source>
        <dbReference type="ARBA" id="ARBA00022989"/>
    </source>
</evidence>
<dbReference type="Proteomes" id="UP000182146">
    <property type="component" value="Unassembled WGS sequence"/>
</dbReference>
<keyword evidence="5 7" id="KW-1133">Transmembrane helix</keyword>
<comment type="subcellular location">
    <subcellularLocation>
        <location evidence="1">Membrane</location>
        <topology evidence="1">Multi-pass membrane protein</topology>
    </subcellularLocation>
</comment>
<evidence type="ECO:0000256" key="3">
    <source>
        <dbReference type="ARBA" id="ARBA00022692"/>
    </source>
</evidence>
<evidence type="ECO:0000313" key="9">
    <source>
        <dbReference type="EMBL" id="SDL93890.1"/>
    </source>
</evidence>
<feature type="transmembrane region" description="Helical" evidence="7">
    <location>
        <begin position="21"/>
        <end position="39"/>
    </location>
</feature>
<evidence type="ECO:0000259" key="8">
    <source>
        <dbReference type="Pfam" id="PF01694"/>
    </source>
</evidence>
<feature type="transmembrane region" description="Helical" evidence="7">
    <location>
        <begin position="139"/>
        <end position="158"/>
    </location>
</feature>
<feature type="transmembrane region" description="Helical" evidence="7">
    <location>
        <begin position="223"/>
        <end position="243"/>
    </location>
</feature>
<dbReference type="PANTHER" id="PTHR43731">
    <property type="entry name" value="RHOMBOID PROTEASE"/>
    <property type="match status" value="1"/>
</dbReference>
<evidence type="ECO:0000256" key="2">
    <source>
        <dbReference type="ARBA" id="ARBA00009045"/>
    </source>
</evidence>
<keyword evidence="6 7" id="KW-0472">Membrane</keyword>
<sequence length="244" mass="26724">MTWQHKLKRFLSGGGGSQDLSVARSLIFINLILFTLMALHGTVQGLEMRAIMNPPTQLLIHWGAQFWPFVFNQGEWWRCITYAFTHGGLIHLAFNMVVLYMVGPRLEFEIGKAPFIVLYVFTALTGTLAGLLWHPMTPVVGASGALFGLIGFSVAYYHRIGTSIAIQMRNFFFQWAVFAFIFGLFIGADNAGHLGGAVGGVILGFLMPVSFPGQRRIAPALKGLATVCVVLVALSLGGLVLSWF</sequence>
<dbReference type="SUPFAM" id="SSF144091">
    <property type="entry name" value="Rhomboid-like"/>
    <property type="match status" value="1"/>
</dbReference>
<feature type="transmembrane region" description="Helical" evidence="7">
    <location>
        <begin position="115"/>
        <end position="133"/>
    </location>
</feature>
<dbReference type="PANTHER" id="PTHR43731:SF14">
    <property type="entry name" value="PRESENILIN-ASSOCIATED RHOMBOID-LIKE PROTEIN, MITOCHONDRIAL"/>
    <property type="match status" value="1"/>
</dbReference>
<dbReference type="EMBL" id="FNGU01000003">
    <property type="protein sequence ID" value="SDL93890.1"/>
    <property type="molecule type" value="Genomic_DNA"/>
</dbReference>
<dbReference type="InterPro" id="IPR050925">
    <property type="entry name" value="Rhomboid_protease_S54"/>
</dbReference>
<dbReference type="Gene3D" id="1.20.1540.10">
    <property type="entry name" value="Rhomboid-like"/>
    <property type="match status" value="1"/>
</dbReference>
<dbReference type="GO" id="GO:0004252">
    <property type="term" value="F:serine-type endopeptidase activity"/>
    <property type="evidence" value="ECO:0007669"/>
    <property type="project" value="InterPro"/>
</dbReference>
<gene>
    <name evidence="9" type="ORF">SAMN05660860_01483</name>
</gene>
<evidence type="ECO:0000313" key="10">
    <source>
        <dbReference type="Proteomes" id="UP000182146"/>
    </source>
</evidence>
<protein>
    <submittedName>
        <fullName evidence="9">Rhomboid protease GluP</fullName>
    </submittedName>
</protein>
<name>A0A1G9P589_9BACT</name>
<reference evidence="9 10" key="1">
    <citation type="submission" date="2016-10" db="EMBL/GenBank/DDBJ databases">
        <authorList>
            <person name="de Groot N.N."/>
        </authorList>
    </citation>
    <scope>NUCLEOTIDE SEQUENCE [LARGE SCALE GENOMIC DNA]</scope>
    <source>
        <strain evidence="9 10">DSM 17813</strain>
    </source>
</reference>
<dbReference type="InterPro" id="IPR035952">
    <property type="entry name" value="Rhomboid-like_sf"/>
</dbReference>
<keyword evidence="4" id="KW-0378">Hydrolase</keyword>
<dbReference type="Pfam" id="PF01694">
    <property type="entry name" value="Rhomboid"/>
    <property type="match status" value="1"/>
</dbReference>
<comment type="similarity">
    <text evidence="2">Belongs to the peptidase S54 family.</text>
</comment>
<accession>A0A1G9P589</accession>